<dbReference type="Gene3D" id="1.10.260.40">
    <property type="entry name" value="lambda repressor-like DNA-binding domains"/>
    <property type="match status" value="1"/>
</dbReference>
<dbReference type="Pfam" id="PF06114">
    <property type="entry name" value="Peptidase_M78"/>
    <property type="match status" value="1"/>
</dbReference>
<comment type="caution">
    <text evidence="2">The sequence shown here is derived from an EMBL/GenBank/DDBJ whole genome shotgun (WGS) entry which is preliminary data.</text>
</comment>
<dbReference type="Proteomes" id="UP000317894">
    <property type="component" value="Unassembled WGS sequence"/>
</dbReference>
<organism evidence="2 3">
    <name type="scientific">Glacieibacterium frigidum</name>
    <dbReference type="NCBI Taxonomy" id="2593303"/>
    <lineage>
        <taxon>Bacteria</taxon>
        <taxon>Pseudomonadati</taxon>
        <taxon>Pseudomonadota</taxon>
        <taxon>Alphaproteobacteria</taxon>
        <taxon>Sphingomonadales</taxon>
        <taxon>Sphingosinicellaceae</taxon>
        <taxon>Glacieibacterium</taxon>
    </lineage>
</organism>
<evidence type="ECO:0000259" key="1">
    <source>
        <dbReference type="Pfam" id="PF06114"/>
    </source>
</evidence>
<dbReference type="InterPro" id="IPR010982">
    <property type="entry name" value="Lambda_DNA-bd_dom_sf"/>
</dbReference>
<feature type="domain" description="IrrE N-terminal-like" evidence="1">
    <location>
        <begin position="234"/>
        <end position="327"/>
    </location>
</feature>
<reference evidence="2 3" key="1">
    <citation type="submission" date="2019-07" db="EMBL/GenBank/DDBJ databases">
        <title>Novel species isolated from glacier.</title>
        <authorList>
            <person name="Liu Q."/>
            <person name="Xin Y.-H."/>
        </authorList>
    </citation>
    <scope>NUCLEOTIDE SEQUENCE [LARGE SCALE GENOMIC DNA]</scope>
    <source>
        <strain evidence="2 3">LB1R16</strain>
    </source>
</reference>
<name>A0A552UAA4_9SPHN</name>
<evidence type="ECO:0000313" key="2">
    <source>
        <dbReference type="EMBL" id="TRW15133.1"/>
    </source>
</evidence>
<keyword evidence="3" id="KW-1185">Reference proteome</keyword>
<dbReference type="InterPro" id="IPR010359">
    <property type="entry name" value="IrrE_HExxH"/>
</dbReference>
<dbReference type="AlphaFoldDB" id="A0A552UAA4"/>
<dbReference type="EMBL" id="VJWA01000002">
    <property type="protein sequence ID" value="TRW15133.1"/>
    <property type="molecule type" value="Genomic_DNA"/>
</dbReference>
<dbReference type="PANTHER" id="PTHR43236:SF1">
    <property type="entry name" value="BLL7220 PROTEIN"/>
    <property type="match status" value="1"/>
</dbReference>
<dbReference type="OrthoDB" id="9794834at2"/>
<gene>
    <name evidence="2" type="ORF">FMM06_15940</name>
</gene>
<accession>A0A552UAA4</accession>
<sequence length="365" mass="41248">MTSEQRTTADWFSKPGDTLRTLMQRREITANELSRHVGGPAVMRGLLDGSHPIDVDVAGSLASALGGTQSFWLKRQASYEEALDRAVVAAASTEAADWLERVPAPGARRGRRLDEVAVREELRRRISFFNVPTMRSWQARYGRLCTDTRFRTSGSFSSSDPAVLLWLRRGELEADLLSTRLWNAENLRDRVIEIRKLSRISQPARFLPKLRTLCAEAGVAVVVVKTPPGCHASGASRLVTADKAMMLLSFRHRADDQFWFTVFHEIGHLVLHGAKTFVDEDATPDDDCEREANHFASQCIVPENRLSEFESLRPDRDAILRYSVSVGVAPGLTVGQMQHRRMIERNRLNMLKRRWTWDEIDPALV</sequence>
<protein>
    <submittedName>
        <fullName evidence="2">ImmA/IrrE family metallo-endopeptidase</fullName>
    </submittedName>
</protein>
<dbReference type="SUPFAM" id="SSF47413">
    <property type="entry name" value="lambda repressor-like DNA-binding domains"/>
    <property type="match status" value="1"/>
</dbReference>
<evidence type="ECO:0000313" key="3">
    <source>
        <dbReference type="Proteomes" id="UP000317894"/>
    </source>
</evidence>
<dbReference type="InterPro" id="IPR052345">
    <property type="entry name" value="Rad_response_metalloprotease"/>
</dbReference>
<dbReference type="Gene3D" id="1.10.10.2910">
    <property type="match status" value="1"/>
</dbReference>
<dbReference type="PANTHER" id="PTHR43236">
    <property type="entry name" value="ANTITOXIN HIGA1"/>
    <property type="match status" value="1"/>
</dbReference>
<dbReference type="RefSeq" id="WP_144335302.1">
    <property type="nucleotide sequence ID" value="NZ_VJWA01000002.1"/>
</dbReference>
<dbReference type="GO" id="GO:0003677">
    <property type="term" value="F:DNA binding"/>
    <property type="evidence" value="ECO:0007669"/>
    <property type="project" value="InterPro"/>
</dbReference>
<proteinExistence type="predicted"/>